<dbReference type="EMBL" id="AHON02000067">
    <property type="protein sequence ID" value="EKO32516.1"/>
    <property type="molecule type" value="Genomic_DNA"/>
</dbReference>
<evidence type="ECO:0000256" key="1">
    <source>
        <dbReference type="SAM" id="Phobius"/>
    </source>
</evidence>
<keyword evidence="1" id="KW-1133">Transmembrane helix</keyword>
<sequence>MNPFDKERSISDFVFFTEAAFVFVLECVLLFTLEKVLATIRSPKKFPDRRNDLEKVFSANEEYFYF</sequence>
<feature type="transmembrane region" description="Helical" evidence="1">
    <location>
        <begin position="20"/>
        <end position="40"/>
    </location>
</feature>
<organism evidence="2 3">
    <name type="scientific">Leptospira santarosai str. MOR084</name>
    <dbReference type="NCBI Taxonomy" id="1049984"/>
    <lineage>
        <taxon>Bacteria</taxon>
        <taxon>Pseudomonadati</taxon>
        <taxon>Spirochaetota</taxon>
        <taxon>Spirochaetia</taxon>
        <taxon>Leptospirales</taxon>
        <taxon>Leptospiraceae</taxon>
        <taxon>Leptospira</taxon>
    </lineage>
</organism>
<gene>
    <name evidence="2" type="ORF">LEP1GSC179_2259</name>
</gene>
<keyword evidence="1" id="KW-0812">Transmembrane</keyword>
<dbReference type="Proteomes" id="UP000006329">
    <property type="component" value="Unassembled WGS sequence"/>
</dbReference>
<protein>
    <recommendedName>
        <fullName evidence="4">PF07599 family protein</fullName>
    </recommendedName>
</protein>
<keyword evidence="3" id="KW-1185">Reference proteome</keyword>
<evidence type="ECO:0000313" key="2">
    <source>
        <dbReference type="EMBL" id="EKO32516.1"/>
    </source>
</evidence>
<keyword evidence="1" id="KW-0472">Membrane</keyword>
<proteinExistence type="predicted"/>
<accession>A0A0E2BAX4</accession>
<reference evidence="2" key="1">
    <citation type="submission" date="2012-10" db="EMBL/GenBank/DDBJ databases">
        <authorList>
            <person name="Harkins D.M."/>
            <person name="Durkin A.S."/>
            <person name="Brinkac L.M."/>
            <person name="Haft D.H."/>
            <person name="Selengut J.D."/>
            <person name="Sanka R."/>
            <person name="DePew J."/>
            <person name="Purushe J."/>
            <person name="Matthias M.A."/>
            <person name="Vinetz J.M."/>
            <person name="Sutton G.G."/>
            <person name="Nierman W.C."/>
            <person name="Fouts D.E."/>
        </authorList>
    </citation>
    <scope>NUCLEOTIDE SEQUENCE [LARGE SCALE GENOMIC DNA]</scope>
    <source>
        <strain evidence="2">MOR084</strain>
    </source>
</reference>
<comment type="caution">
    <text evidence="2">The sequence shown here is derived from an EMBL/GenBank/DDBJ whole genome shotgun (WGS) entry which is preliminary data.</text>
</comment>
<evidence type="ECO:0000313" key="3">
    <source>
        <dbReference type="Proteomes" id="UP000006329"/>
    </source>
</evidence>
<name>A0A0E2BAX4_9LEPT</name>
<evidence type="ECO:0008006" key="4">
    <source>
        <dbReference type="Google" id="ProtNLM"/>
    </source>
</evidence>
<dbReference type="AlphaFoldDB" id="A0A0E2BAX4"/>